<dbReference type="SUPFAM" id="SSF57850">
    <property type="entry name" value="RING/U-box"/>
    <property type="match status" value="1"/>
</dbReference>
<proteinExistence type="predicted"/>
<accession>A0A0B7NBY8</accession>
<gene>
    <name evidence="1" type="primary">PARPA_06916.1 scaffold 25125</name>
</gene>
<evidence type="ECO:0008006" key="3">
    <source>
        <dbReference type="Google" id="ProtNLM"/>
    </source>
</evidence>
<evidence type="ECO:0000313" key="1">
    <source>
        <dbReference type="EMBL" id="CEP12898.1"/>
    </source>
</evidence>
<dbReference type="EMBL" id="LN728825">
    <property type="protein sequence ID" value="CEP12898.1"/>
    <property type="molecule type" value="Genomic_DNA"/>
</dbReference>
<sequence length="283" mass="32372">MPDCEHVFDMACIENSLGLEYTCPECQRVYLLPSPYRPTNLSADNSEHQEYVRLRKSVAETNQETNALKVELSKFICEIAICNEVLATANNALEILMLESHDTGSSKPNAPAAHARIKTTEIEANPFKNSTLADFEQIQSQCIIAQRNCNEFLDKKKGNIQETSTKWESSNQNILKKLCSLKTIANTATERLQASQSSTKVLRVDRKNLLLKLNISAQMADNMQRQFELEKATAFELQQKVSCCNKKINELKGLEKRLYMINQQLQTKKRKACRIIARRRYYE</sequence>
<keyword evidence="2" id="KW-1185">Reference proteome</keyword>
<dbReference type="OrthoDB" id="9984778at2759"/>
<reference evidence="1 2" key="1">
    <citation type="submission" date="2014-09" db="EMBL/GenBank/DDBJ databases">
        <authorList>
            <person name="Ellenberger Sabrina"/>
        </authorList>
    </citation>
    <scope>NUCLEOTIDE SEQUENCE [LARGE SCALE GENOMIC DNA]</scope>
    <source>
        <strain evidence="1 2">CBS 412.66</strain>
    </source>
</reference>
<evidence type="ECO:0000313" key="2">
    <source>
        <dbReference type="Proteomes" id="UP000054107"/>
    </source>
</evidence>
<name>A0A0B7NBY8_9FUNG</name>
<organism evidence="1 2">
    <name type="scientific">Parasitella parasitica</name>
    <dbReference type="NCBI Taxonomy" id="35722"/>
    <lineage>
        <taxon>Eukaryota</taxon>
        <taxon>Fungi</taxon>
        <taxon>Fungi incertae sedis</taxon>
        <taxon>Mucoromycota</taxon>
        <taxon>Mucoromycotina</taxon>
        <taxon>Mucoromycetes</taxon>
        <taxon>Mucorales</taxon>
        <taxon>Mucorineae</taxon>
        <taxon>Mucoraceae</taxon>
        <taxon>Parasitella</taxon>
    </lineage>
</organism>
<dbReference type="AlphaFoldDB" id="A0A0B7NBY8"/>
<dbReference type="Proteomes" id="UP000054107">
    <property type="component" value="Unassembled WGS sequence"/>
</dbReference>
<protein>
    <recommendedName>
        <fullName evidence="3">RING-type domain-containing protein</fullName>
    </recommendedName>
</protein>